<evidence type="ECO:0000256" key="9">
    <source>
        <dbReference type="ARBA" id="ARBA00022833"/>
    </source>
</evidence>
<dbReference type="InterPro" id="IPR050439">
    <property type="entry name" value="ADAMTS_ADAMTS-like"/>
</dbReference>
<feature type="active site" evidence="13 16">
    <location>
        <position position="373"/>
    </location>
</feature>
<feature type="binding site" evidence="14 16">
    <location>
        <position position="376"/>
    </location>
    <ligand>
        <name>Zn(2+)</name>
        <dbReference type="ChEBI" id="CHEBI:29105"/>
        <note>catalytic</note>
    </ligand>
</feature>
<dbReference type="GO" id="GO:0031012">
    <property type="term" value="C:extracellular matrix"/>
    <property type="evidence" value="ECO:0007669"/>
    <property type="project" value="TreeGrafter"/>
</dbReference>
<feature type="binding site" evidence="14">
    <location>
        <position position="229"/>
    </location>
    <ligand>
        <name>Ca(2+)</name>
        <dbReference type="ChEBI" id="CHEBI:29108"/>
        <label>1</label>
    </ligand>
</feature>
<keyword evidence="12" id="KW-0325">Glycoprotein</keyword>
<evidence type="ECO:0000256" key="4">
    <source>
        <dbReference type="ARBA" id="ARBA00022670"/>
    </source>
</evidence>
<feature type="region of interest" description="Disordered" evidence="17">
    <location>
        <begin position="157"/>
        <end position="222"/>
    </location>
</feature>
<dbReference type="FunFam" id="3.40.390.10:FF:000001">
    <property type="entry name" value="A disintegrin and metalloproteinase with thrombospondin motifs 1"/>
    <property type="match status" value="1"/>
</dbReference>
<dbReference type="InterPro" id="IPR024079">
    <property type="entry name" value="MetalloPept_cat_dom_sf"/>
</dbReference>
<evidence type="ECO:0000256" key="13">
    <source>
        <dbReference type="PIRSR" id="PIRSR613273-1"/>
    </source>
</evidence>
<keyword evidence="2" id="KW-0964">Secreted</keyword>
<gene>
    <name evidence="18" type="ORF">CGI_10013881</name>
</gene>
<feature type="binding site" evidence="14">
    <location>
        <position position="320"/>
    </location>
    <ligand>
        <name>Ca(2+)</name>
        <dbReference type="ChEBI" id="CHEBI:29108"/>
        <label>1</label>
    </ligand>
</feature>
<evidence type="ECO:0000256" key="7">
    <source>
        <dbReference type="ARBA" id="ARBA00022737"/>
    </source>
</evidence>
<evidence type="ECO:0000313" key="18">
    <source>
        <dbReference type="EMBL" id="EKC18282.1"/>
    </source>
</evidence>
<keyword evidence="5 14" id="KW-0479">Metal-binding</keyword>
<feature type="disulfide bond" evidence="15">
    <location>
        <begin position="302"/>
        <end position="356"/>
    </location>
</feature>
<protein>
    <submittedName>
        <fullName evidence="18">A disintegrin and metalloproteinase with thrombospondin motifs 7</fullName>
    </submittedName>
</protein>
<feature type="disulfide bond" evidence="15">
    <location>
        <begin position="539"/>
        <end position="576"/>
    </location>
</feature>
<dbReference type="FunFam" id="2.60.120.830:FF:000001">
    <property type="entry name" value="A disintegrin and metalloproteinase with thrombospondin motifs 1"/>
    <property type="match status" value="1"/>
</dbReference>
<dbReference type="GO" id="GO:0006508">
    <property type="term" value="P:proteolysis"/>
    <property type="evidence" value="ECO:0007669"/>
    <property type="project" value="UniProtKB-KW"/>
</dbReference>
<feature type="disulfide bond" evidence="15">
    <location>
        <begin position="481"/>
        <end position="511"/>
    </location>
</feature>
<dbReference type="InterPro" id="IPR036383">
    <property type="entry name" value="TSP1_rpt_sf"/>
</dbReference>
<keyword evidence="11 15" id="KW-1015">Disulfide bond</keyword>
<dbReference type="InterPro" id="IPR045371">
    <property type="entry name" value="ADAMTS_CR_3"/>
</dbReference>
<evidence type="ECO:0000256" key="3">
    <source>
        <dbReference type="ARBA" id="ARBA00022530"/>
    </source>
</evidence>
<accession>K1P3E1</accession>
<dbReference type="Gene3D" id="2.20.100.10">
    <property type="entry name" value="Thrombospondin type-1 (TSP1) repeat"/>
    <property type="match status" value="7"/>
</dbReference>
<keyword evidence="9 14" id="KW-0862">Zinc</keyword>
<feature type="disulfide bond" evidence="15">
    <location>
        <begin position="389"/>
        <end position="417"/>
    </location>
</feature>
<dbReference type="Pfam" id="PF01562">
    <property type="entry name" value="Pep_M12B_propep"/>
    <property type="match status" value="1"/>
</dbReference>
<dbReference type="Pfam" id="PF05986">
    <property type="entry name" value="ADAMTS_spacer1"/>
    <property type="match status" value="1"/>
</dbReference>
<dbReference type="MEROPS" id="M12.231"/>
<dbReference type="InterPro" id="IPR000884">
    <property type="entry name" value="TSP1_rpt"/>
</dbReference>
<dbReference type="EMBL" id="JH823254">
    <property type="protein sequence ID" value="EKC18282.1"/>
    <property type="molecule type" value="Genomic_DNA"/>
</dbReference>
<dbReference type="SUPFAM" id="SSF55486">
    <property type="entry name" value="Metalloproteases ('zincins'), catalytic domain"/>
    <property type="match status" value="1"/>
</dbReference>
<feature type="binding site" evidence="14 16">
    <location>
        <position position="372"/>
    </location>
    <ligand>
        <name>Zn(2+)</name>
        <dbReference type="ChEBI" id="CHEBI:29105"/>
        <note>catalytic</note>
    </ligand>
</feature>
<feature type="binding site" evidence="14 16">
    <location>
        <position position="382"/>
    </location>
    <ligand>
        <name>Zn(2+)</name>
        <dbReference type="ChEBI" id="CHEBI:29105"/>
        <note>catalytic</note>
    </ligand>
</feature>
<feature type="compositionally biased region" description="Basic and acidic residues" evidence="17">
    <location>
        <begin position="174"/>
        <end position="186"/>
    </location>
</feature>
<dbReference type="FunFam" id="2.20.100.10:FF:000005">
    <property type="entry name" value="ADAM metallopeptidase with thrombospondin type 1 motif 9"/>
    <property type="match status" value="2"/>
</dbReference>
<feature type="region of interest" description="Disordered" evidence="17">
    <location>
        <begin position="1140"/>
        <end position="1170"/>
    </location>
</feature>
<feature type="binding site" evidence="14">
    <location>
        <position position="229"/>
    </location>
    <ligand>
        <name>Ca(2+)</name>
        <dbReference type="ChEBI" id="CHEBI:29108"/>
        <label>2</label>
    </ligand>
</feature>
<dbReference type="Pfam" id="PF17771">
    <property type="entry name" value="ADAMTS_CR_2"/>
    <property type="match status" value="1"/>
</dbReference>
<dbReference type="PANTHER" id="PTHR13723:SF200">
    <property type="entry name" value="ADAM METALLOPEPTIDASE WITH THROMBOSPONDIN TYPE 1 MOTIF B, ISOFORM B"/>
    <property type="match status" value="1"/>
</dbReference>
<keyword evidence="14" id="KW-0106">Calcium</keyword>
<dbReference type="Pfam" id="PF00090">
    <property type="entry name" value="TSP_1"/>
    <property type="match status" value="1"/>
</dbReference>
<dbReference type="PRINTS" id="PR01857">
    <property type="entry name" value="ADAMTSFAMILY"/>
</dbReference>
<keyword evidence="8" id="KW-0378">Hydrolase</keyword>
<evidence type="ECO:0000256" key="17">
    <source>
        <dbReference type="SAM" id="MobiDB-lite"/>
    </source>
</evidence>
<keyword evidence="3" id="KW-0272">Extracellular matrix</keyword>
<feature type="binding site" evidence="14">
    <location>
        <position position="436"/>
    </location>
    <ligand>
        <name>Ca(2+)</name>
        <dbReference type="ChEBI" id="CHEBI:29108"/>
        <label>2</label>
    </ligand>
</feature>
<feature type="compositionally biased region" description="Basic and acidic residues" evidence="17">
    <location>
        <begin position="198"/>
        <end position="207"/>
    </location>
</feature>
<reference evidence="18" key="1">
    <citation type="journal article" date="2012" name="Nature">
        <title>The oyster genome reveals stress adaptation and complexity of shell formation.</title>
        <authorList>
            <person name="Zhang G."/>
            <person name="Fang X."/>
            <person name="Guo X."/>
            <person name="Li L."/>
            <person name="Luo R."/>
            <person name="Xu F."/>
            <person name="Yang P."/>
            <person name="Zhang L."/>
            <person name="Wang X."/>
            <person name="Qi H."/>
            <person name="Xiong Z."/>
            <person name="Que H."/>
            <person name="Xie Y."/>
            <person name="Holland P.W."/>
            <person name="Paps J."/>
            <person name="Zhu Y."/>
            <person name="Wu F."/>
            <person name="Chen Y."/>
            <person name="Wang J."/>
            <person name="Peng C."/>
            <person name="Meng J."/>
            <person name="Yang L."/>
            <person name="Liu J."/>
            <person name="Wen B."/>
            <person name="Zhang N."/>
            <person name="Huang Z."/>
            <person name="Zhu Q."/>
            <person name="Feng Y."/>
            <person name="Mount A."/>
            <person name="Hedgecock D."/>
            <person name="Xu Z."/>
            <person name="Liu Y."/>
            <person name="Domazet-Loso T."/>
            <person name="Du Y."/>
            <person name="Sun X."/>
            <person name="Zhang S."/>
            <person name="Liu B."/>
            <person name="Cheng P."/>
            <person name="Jiang X."/>
            <person name="Li J."/>
            <person name="Fan D."/>
            <person name="Wang W."/>
            <person name="Fu W."/>
            <person name="Wang T."/>
            <person name="Wang B."/>
            <person name="Zhang J."/>
            <person name="Peng Z."/>
            <person name="Li Y."/>
            <person name="Li N."/>
            <person name="Wang J."/>
            <person name="Chen M."/>
            <person name="He Y."/>
            <person name="Tan F."/>
            <person name="Song X."/>
            <person name="Zheng Q."/>
            <person name="Huang R."/>
            <person name="Yang H."/>
            <person name="Du X."/>
            <person name="Chen L."/>
            <person name="Yang M."/>
            <person name="Gaffney P.M."/>
            <person name="Wang S."/>
            <person name="Luo L."/>
            <person name="She Z."/>
            <person name="Ming Y."/>
            <person name="Huang W."/>
            <person name="Zhang S."/>
            <person name="Huang B."/>
            <person name="Zhang Y."/>
            <person name="Qu T."/>
            <person name="Ni P."/>
            <person name="Miao G."/>
            <person name="Wang J."/>
            <person name="Wang Q."/>
            <person name="Steinberg C.E."/>
            <person name="Wang H."/>
            <person name="Li N."/>
            <person name="Qian L."/>
            <person name="Zhang G."/>
            <person name="Li Y."/>
            <person name="Yang H."/>
            <person name="Liu X."/>
            <person name="Wang J."/>
            <person name="Yin Y."/>
            <person name="Wang J."/>
        </authorList>
    </citation>
    <scope>NUCLEOTIDE SEQUENCE [LARGE SCALE GENOMIC DNA]</scope>
    <source>
        <strain evidence="18">05x7-T-G4-1.051#20</strain>
    </source>
</reference>
<dbReference type="GO" id="GO:0004222">
    <property type="term" value="F:metalloendopeptidase activity"/>
    <property type="evidence" value="ECO:0007669"/>
    <property type="project" value="InterPro"/>
</dbReference>
<keyword evidence="18" id="KW-0401">Integrin</keyword>
<feature type="disulfide bond" evidence="15">
    <location>
        <begin position="350"/>
        <end position="433"/>
    </location>
</feature>
<feature type="disulfide bond" evidence="15">
    <location>
        <begin position="463"/>
        <end position="486"/>
    </location>
</feature>
<proteinExistence type="predicted"/>
<dbReference type="GO" id="GO:0007229">
    <property type="term" value="P:integrin-mediated signaling pathway"/>
    <property type="evidence" value="ECO:0007669"/>
    <property type="project" value="UniProtKB-KW"/>
</dbReference>
<feature type="compositionally biased region" description="Low complexity" evidence="17">
    <location>
        <begin position="1070"/>
        <end position="1094"/>
    </location>
</feature>
<dbReference type="Pfam" id="PF01421">
    <property type="entry name" value="Reprolysin"/>
    <property type="match status" value="1"/>
</dbReference>
<dbReference type="HOGENOM" id="CLU_000660_2_1_1"/>
<feature type="compositionally biased region" description="Basic residues" evidence="17">
    <location>
        <begin position="208"/>
        <end position="220"/>
    </location>
</feature>
<dbReference type="Gene3D" id="3.40.1620.60">
    <property type="match status" value="1"/>
</dbReference>
<evidence type="ECO:0000256" key="16">
    <source>
        <dbReference type="PROSITE-ProRule" id="PRU00276"/>
    </source>
</evidence>
<dbReference type="Pfam" id="PF19030">
    <property type="entry name" value="TSP1_ADAMTS"/>
    <property type="match status" value="6"/>
</dbReference>
<keyword evidence="10" id="KW-0482">Metalloprotease</keyword>
<dbReference type="Gene3D" id="2.60.120.830">
    <property type="match status" value="1"/>
</dbReference>
<feature type="disulfide bond" evidence="15">
    <location>
        <begin position="554"/>
        <end position="566"/>
    </location>
</feature>
<dbReference type="Pfam" id="PF19236">
    <property type="entry name" value="ADAMTS_CR_3"/>
    <property type="match status" value="1"/>
</dbReference>
<comment type="subcellular location">
    <subcellularLocation>
        <location evidence="1">Secreted</location>
        <location evidence="1">Extracellular space</location>
        <location evidence="1">Extracellular matrix</location>
    </subcellularLocation>
</comment>
<evidence type="ECO:0000256" key="2">
    <source>
        <dbReference type="ARBA" id="ARBA00022525"/>
    </source>
</evidence>
<dbReference type="InterPro" id="IPR041645">
    <property type="entry name" value="ADAMTS_CR_2"/>
</dbReference>
<comment type="cofactor">
    <cofactor evidence="14">
        <name>Zn(2+)</name>
        <dbReference type="ChEBI" id="CHEBI:29105"/>
    </cofactor>
    <text evidence="14">Binds 1 zinc ion per subunit.</text>
</comment>
<dbReference type="GO" id="GO:0046872">
    <property type="term" value="F:metal ion binding"/>
    <property type="evidence" value="ECO:0007669"/>
    <property type="project" value="UniProtKB-KW"/>
</dbReference>
<dbReference type="PROSITE" id="PS50900">
    <property type="entry name" value="PLAC"/>
    <property type="match status" value="1"/>
</dbReference>
<dbReference type="InterPro" id="IPR002870">
    <property type="entry name" value="Peptidase_M12B_N"/>
</dbReference>
<dbReference type="SUPFAM" id="SSF82895">
    <property type="entry name" value="TSP-1 type 1 repeat"/>
    <property type="match status" value="7"/>
</dbReference>
<dbReference type="SMART" id="SM00209">
    <property type="entry name" value="TSP1"/>
    <property type="match status" value="8"/>
</dbReference>
<feature type="region of interest" description="Disordered" evidence="17">
    <location>
        <begin position="1070"/>
        <end position="1097"/>
    </location>
</feature>
<dbReference type="InterPro" id="IPR013273">
    <property type="entry name" value="ADAMTS/ADAMTS-like"/>
</dbReference>
<keyword evidence="4" id="KW-0645">Protease</keyword>
<feature type="disulfide bond" evidence="15">
    <location>
        <begin position="505"/>
        <end position="516"/>
    </location>
</feature>
<dbReference type="Gene3D" id="3.40.390.10">
    <property type="entry name" value="Collagenase (Catalytic Domain)"/>
    <property type="match status" value="1"/>
</dbReference>
<feature type="disulfide bond" evidence="15">
    <location>
        <begin position="543"/>
        <end position="581"/>
    </location>
</feature>
<evidence type="ECO:0000256" key="5">
    <source>
        <dbReference type="ARBA" id="ARBA00022723"/>
    </source>
</evidence>
<feature type="disulfide bond" evidence="15">
    <location>
        <begin position="331"/>
        <end position="338"/>
    </location>
</feature>
<evidence type="ECO:0000256" key="15">
    <source>
        <dbReference type="PIRSR" id="PIRSR613273-3"/>
    </source>
</evidence>
<keyword evidence="7" id="KW-0677">Repeat</keyword>
<evidence type="ECO:0000256" key="12">
    <source>
        <dbReference type="ARBA" id="ARBA00023180"/>
    </source>
</evidence>
<dbReference type="InterPro" id="IPR010294">
    <property type="entry name" value="ADAMTS_spacer1"/>
</dbReference>
<dbReference type="PROSITE" id="PS50215">
    <property type="entry name" value="ADAM_MEPRO"/>
    <property type="match status" value="1"/>
</dbReference>
<evidence type="ECO:0000256" key="14">
    <source>
        <dbReference type="PIRSR" id="PIRSR613273-2"/>
    </source>
</evidence>
<evidence type="ECO:0000256" key="10">
    <source>
        <dbReference type="ARBA" id="ARBA00023049"/>
    </source>
</evidence>
<dbReference type="InterPro" id="IPR001590">
    <property type="entry name" value="Peptidase_M12B"/>
</dbReference>
<dbReference type="FunCoup" id="K1P3E1">
    <property type="interactions" value="25"/>
</dbReference>
<dbReference type="PANTHER" id="PTHR13723">
    <property type="entry name" value="ADAMTS A DISINTEGRIN AND METALLOPROTEASE WITH THROMBOSPONDIN MOTIFS PROTEASE"/>
    <property type="match status" value="1"/>
</dbReference>
<dbReference type="CDD" id="cd04273">
    <property type="entry name" value="ZnMc_ADAMTS_like"/>
    <property type="match status" value="1"/>
</dbReference>
<dbReference type="InParanoid" id="K1P3E1"/>
<keyword evidence="6" id="KW-0732">Signal</keyword>
<evidence type="ECO:0000256" key="8">
    <source>
        <dbReference type="ARBA" id="ARBA00022801"/>
    </source>
</evidence>
<organism evidence="18">
    <name type="scientific">Magallana gigas</name>
    <name type="common">Pacific oyster</name>
    <name type="synonym">Crassostrea gigas</name>
    <dbReference type="NCBI Taxonomy" id="29159"/>
    <lineage>
        <taxon>Eukaryota</taxon>
        <taxon>Metazoa</taxon>
        <taxon>Spiralia</taxon>
        <taxon>Lophotrochozoa</taxon>
        <taxon>Mollusca</taxon>
        <taxon>Bivalvia</taxon>
        <taxon>Autobranchia</taxon>
        <taxon>Pteriomorphia</taxon>
        <taxon>Ostreida</taxon>
        <taxon>Ostreoidea</taxon>
        <taxon>Ostreidae</taxon>
        <taxon>Magallana</taxon>
    </lineage>
</organism>
<dbReference type="PROSITE" id="PS50092">
    <property type="entry name" value="TSP1"/>
    <property type="match status" value="7"/>
</dbReference>
<evidence type="ECO:0000256" key="1">
    <source>
        <dbReference type="ARBA" id="ARBA00004498"/>
    </source>
</evidence>
<evidence type="ECO:0000256" key="11">
    <source>
        <dbReference type="ARBA" id="ARBA00023157"/>
    </source>
</evidence>
<feature type="binding site" evidence="14">
    <location>
        <position position="436"/>
    </location>
    <ligand>
        <name>Ca(2+)</name>
        <dbReference type="ChEBI" id="CHEBI:29108"/>
        <label>1</label>
    </ligand>
</feature>
<dbReference type="InterPro" id="IPR010909">
    <property type="entry name" value="PLAC"/>
</dbReference>
<name>K1P3E1_MAGGI</name>
<sequence length="1480" mass="167309">MESKSRATTPLGCQFVNTLDNYEITIPLRVTEGGDVISKDLHPHSLRHRRNSDQLSDAIHYKLNVKDSDYVLKLKPNTKFFHPSLVVETRRNSFNNVSDSVFVRYTGSTERPCHYTGEILDRSNSKVALALCDGLHGLIHTGDTTYFIEPVKRPQNVTDGHPHIIYQHTPTEPDQGHGHPKSKDECGNNEIKTQKSTSKRERWEVEHRRRSGRQSRRQKRSISVEHHVETLVVVDPEMTEYYKNEDVTTYVLTIMNMVSNLFHDASLGNAVNIVVVRIILLEDDQKDLTITHHADKSLHSFCKWQTRINMKDEDHPNHHDVAVLLTRKDICARMNRPCNTLGLAYTSGLCQPHRTCSINEDSGLSLAYTITHELGHNFGMTHDSRRSGCHTSKTDHFLYLMQSQLMAVSPLMKWSNCSKRAITEFIDRGWGYCLEDEPAKYRDTDYDYPVLPPGIMYDVDHQCRLTYGPNSSFCGEQEDICTTLWCRLENKCTTRLEAAAEGTICGAHKWCFNEQCVEIGERPESINGNWGEWNSWSTCSRTCGAGVSSRERHCENPRPANGGKYCIGERKRYRICNTEECPKDTLSFHELQCQEFNYIPYQNGLYEWQHVPTPHTPCQLHCKPENKFFSVMMRDIVIDGTPCKAGTRNMCISGRCRHIGCDWGIDSSAKEDRCGVCHGDGSTCETIKDQYNETQGSGYVEATVIPRNARNIRVEEVTGVDNYLALQNDNGEYYLNGHWFIQWSGDYNIAGTVVRYNRLGNRDSFDAAGPITEPLHIMLLMQTRNPGVVFEYTVPKENATDTRPREFTWTYMDWTHCTSSCGSGTQRAIVVCSEKEDGTVDDVYCNKTHKPDDLQRTCNAHLCPARWWTGPWQHCSVTCGTNGLHKRTVICVRSLGSDEQIALEDKSCQGEEKPIEVEPCHHKDPCPGTAEWTVGDWTTCDANPCSMQTREIQCAQPVVGCDKTPVPASRRQCSNITCETWQTGNWSECSKSCGFGIRLRNVTCPKSSTCDETKRPENKELCSPQVCPSTPPPEPVIDLIDIPEETADTIYERKEFVENVRVINGLSTSTPVTTASTQTPTSTPTGSEGQSSGTVSPLVTTEATKHGRLPLLDIKEGGSNVLFDLPSSFHESKVDEILHNKDLPDKPIHSPGDTPRPTQHKHRHGHSMNSEHQNIQSSVHVHPDKLHNMPALPDIKNLHPLPKFSSLPDIMSGPRRRMGPPSMIIPSVYEWVPKSWNPCSRKCDGGIQTRAVGCVDSKSGIETEEHKCNILTKMDTIRPCNTQQCATWQTSMWSQCSATCGEAVQVREVVCSENSDCDPDQKPPTLQPCLLPKCLAWKHGPWNTCSKTCGKGQQIRAVQCINITSETLASDCDLSAKPAEIQTCNPDPCPSGHSGSYLNCSSNVSSFYHVNDLNMLIIKLIIFFSELKTSTCRRNRLNNRVCRKLRQRNQCTRVYVRVNCCRTCELSKYRRWRRPRRRQE</sequence>
<evidence type="ECO:0000256" key="6">
    <source>
        <dbReference type="ARBA" id="ARBA00022729"/>
    </source>
</evidence>
<dbReference type="GO" id="GO:0030198">
    <property type="term" value="P:extracellular matrix organization"/>
    <property type="evidence" value="ECO:0007669"/>
    <property type="project" value="InterPro"/>
</dbReference>
<feature type="binding site" evidence="14">
    <location>
        <position position="433"/>
    </location>
    <ligand>
        <name>Ca(2+)</name>
        <dbReference type="ChEBI" id="CHEBI:29108"/>
        <label>1</label>
    </ligand>
</feature>
<feature type="disulfide bond" evidence="15">
    <location>
        <begin position="474"/>
        <end position="492"/>
    </location>
</feature>
<dbReference type="FunFam" id="2.20.100.10:FF:000006">
    <property type="entry name" value="A disintegrin and metalloproteinase with thrombospondin motifs 1"/>
    <property type="match status" value="1"/>
</dbReference>
<comment type="caution">
    <text evidence="16">Lacks conserved residue(s) required for the propagation of feature annotation.</text>
</comment>